<reference evidence="4" key="1">
    <citation type="journal article" date="2014" name="Front. Microbiol.">
        <title>High frequency of phylogenetically diverse reductive dehalogenase-homologous genes in deep subseafloor sedimentary metagenomes.</title>
        <authorList>
            <person name="Kawai M."/>
            <person name="Futagami T."/>
            <person name="Toyoda A."/>
            <person name="Takaki Y."/>
            <person name="Nishi S."/>
            <person name="Hori S."/>
            <person name="Arai W."/>
            <person name="Tsubouchi T."/>
            <person name="Morono Y."/>
            <person name="Uchiyama I."/>
            <person name="Ito T."/>
            <person name="Fujiyama A."/>
            <person name="Inagaki F."/>
            <person name="Takami H."/>
        </authorList>
    </citation>
    <scope>NUCLEOTIDE SEQUENCE</scope>
    <source>
        <strain evidence="4">Expedition CK06-06</strain>
    </source>
</reference>
<gene>
    <name evidence="4" type="ORF">S12H4_60119</name>
</gene>
<dbReference type="GO" id="GO:0005829">
    <property type="term" value="C:cytosol"/>
    <property type="evidence" value="ECO:0007669"/>
    <property type="project" value="TreeGrafter"/>
</dbReference>
<evidence type="ECO:0000259" key="3">
    <source>
        <dbReference type="PROSITE" id="PS51337"/>
    </source>
</evidence>
<dbReference type="GO" id="GO:0050667">
    <property type="term" value="P:homocysteine metabolic process"/>
    <property type="evidence" value="ECO:0007669"/>
    <property type="project" value="TreeGrafter"/>
</dbReference>
<dbReference type="Gene3D" id="1.10.1240.10">
    <property type="entry name" value="Methionine synthase domain"/>
    <property type="match status" value="1"/>
</dbReference>
<dbReference type="AlphaFoldDB" id="X1VTI5"/>
<dbReference type="InterPro" id="IPR036594">
    <property type="entry name" value="Meth_synthase_dom"/>
</dbReference>
<name>X1VTI5_9ZZZZ</name>
<dbReference type="SMART" id="SM01018">
    <property type="entry name" value="B12-binding_2"/>
    <property type="match status" value="1"/>
</dbReference>
<feature type="non-terminal residue" evidence="4">
    <location>
        <position position="95"/>
    </location>
</feature>
<keyword evidence="2" id="KW-0170">Cobalt</keyword>
<dbReference type="InterPro" id="IPR003759">
    <property type="entry name" value="Cbl-bd_cap"/>
</dbReference>
<feature type="domain" description="B12-binding N-terminal" evidence="3">
    <location>
        <begin position="1"/>
        <end position="88"/>
    </location>
</feature>
<dbReference type="GO" id="GO:0046872">
    <property type="term" value="F:metal ion binding"/>
    <property type="evidence" value="ECO:0007669"/>
    <property type="project" value="UniProtKB-KW"/>
</dbReference>
<dbReference type="PROSITE" id="PS51337">
    <property type="entry name" value="B12_BINDING_NTER"/>
    <property type="match status" value="1"/>
</dbReference>
<organism evidence="4">
    <name type="scientific">marine sediment metagenome</name>
    <dbReference type="NCBI Taxonomy" id="412755"/>
    <lineage>
        <taxon>unclassified sequences</taxon>
        <taxon>metagenomes</taxon>
        <taxon>ecological metagenomes</taxon>
    </lineage>
</organism>
<dbReference type="GO" id="GO:0046653">
    <property type="term" value="P:tetrahydrofolate metabolic process"/>
    <property type="evidence" value="ECO:0007669"/>
    <property type="project" value="TreeGrafter"/>
</dbReference>
<keyword evidence="1" id="KW-0479">Metal-binding</keyword>
<protein>
    <recommendedName>
        <fullName evidence="3">B12-binding N-terminal domain-containing protein</fullName>
    </recommendedName>
</protein>
<dbReference type="PANTHER" id="PTHR45833">
    <property type="entry name" value="METHIONINE SYNTHASE"/>
    <property type="match status" value="1"/>
</dbReference>
<sequence>MINFDELTRAVVVGDSDASIELTKKAMDMGISATEIIDRGLLPGMGIVGEQFEKQEIFFPELLMAADTMKAAVALLRPELLKSKTPPIGKYVIGT</sequence>
<evidence type="ECO:0000313" key="4">
    <source>
        <dbReference type="EMBL" id="GAJ20731.1"/>
    </source>
</evidence>
<comment type="caution">
    <text evidence="4">The sequence shown here is derived from an EMBL/GenBank/DDBJ whole genome shotgun (WGS) entry which is preliminary data.</text>
</comment>
<dbReference type="SUPFAM" id="SSF47644">
    <property type="entry name" value="Methionine synthase domain"/>
    <property type="match status" value="1"/>
</dbReference>
<accession>X1VTI5</accession>
<evidence type="ECO:0000256" key="2">
    <source>
        <dbReference type="ARBA" id="ARBA00023285"/>
    </source>
</evidence>
<dbReference type="GO" id="GO:0008705">
    <property type="term" value="F:methionine synthase activity"/>
    <property type="evidence" value="ECO:0007669"/>
    <property type="project" value="TreeGrafter"/>
</dbReference>
<dbReference type="EMBL" id="BARW01039482">
    <property type="protein sequence ID" value="GAJ20731.1"/>
    <property type="molecule type" value="Genomic_DNA"/>
</dbReference>
<evidence type="ECO:0000256" key="1">
    <source>
        <dbReference type="ARBA" id="ARBA00022723"/>
    </source>
</evidence>
<dbReference type="PANTHER" id="PTHR45833:SF1">
    <property type="entry name" value="METHIONINE SYNTHASE"/>
    <property type="match status" value="1"/>
</dbReference>
<dbReference type="InterPro" id="IPR050554">
    <property type="entry name" value="Met_Synthase/Corrinoid"/>
</dbReference>
<dbReference type="Pfam" id="PF02607">
    <property type="entry name" value="B12-binding_2"/>
    <property type="match status" value="1"/>
</dbReference>
<proteinExistence type="predicted"/>